<keyword evidence="6" id="KW-0964">Secreted</keyword>
<dbReference type="OrthoDB" id="1703246at2759"/>
<sequence>MIQSFLVTMNFVVTFALLYLIMVMPWHVNSQEEQRLLVNMTLVTNARDIDALCLDGSLPAYHLHRGYGAGENNWLLQYEGGGWCNDLQSCLERAPTYRGSTKHMNMSEVFSGILSNNATLNPGKPSVSNNEFPK</sequence>
<reference evidence="7 8" key="1">
    <citation type="journal article" date="2022" name="Nat. Genet.">
        <title>Improved pea reference genome and pan-genome highlight genomic features and evolutionary characteristics.</title>
        <authorList>
            <person name="Yang T."/>
            <person name="Liu R."/>
            <person name="Luo Y."/>
            <person name="Hu S."/>
            <person name="Wang D."/>
            <person name="Wang C."/>
            <person name="Pandey M.K."/>
            <person name="Ge S."/>
            <person name="Xu Q."/>
            <person name="Li N."/>
            <person name="Li G."/>
            <person name="Huang Y."/>
            <person name="Saxena R.K."/>
            <person name="Ji Y."/>
            <person name="Li M."/>
            <person name="Yan X."/>
            <person name="He Y."/>
            <person name="Liu Y."/>
            <person name="Wang X."/>
            <person name="Xiang C."/>
            <person name="Varshney R.K."/>
            <person name="Ding H."/>
            <person name="Gao S."/>
            <person name="Zong X."/>
        </authorList>
    </citation>
    <scope>NUCLEOTIDE SEQUENCE [LARGE SCALE GENOMIC DNA]</scope>
    <source>
        <strain evidence="7 8">cv. Zhongwan 6</strain>
    </source>
</reference>
<dbReference type="InterPro" id="IPR004963">
    <property type="entry name" value="PAE/NOTUM"/>
</dbReference>
<keyword evidence="6" id="KW-0378">Hydrolase</keyword>
<dbReference type="GO" id="GO:0071555">
    <property type="term" value="P:cell wall organization"/>
    <property type="evidence" value="ECO:0007669"/>
    <property type="project" value="UniProtKB-KW"/>
</dbReference>
<keyword evidence="5 6" id="KW-0961">Cell wall biogenesis/degradation</keyword>
<dbReference type="PANTHER" id="PTHR21562:SF69">
    <property type="entry name" value="PECTIN ACETYLESTERASE 9"/>
    <property type="match status" value="1"/>
</dbReference>
<accession>A0A9D4WF74</accession>
<comment type="caution">
    <text evidence="7">The sequence shown here is derived from an EMBL/GenBank/DDBJ whole genome shotgun (WGS) entry which is preliminary data.</text>
</comment>
<comment type="function">
    <text evidence="1 6">Hydrolyzes acetyl esters in homogalacturonan regions of pectin. In type I primary cell wall, galacturonic acid residues of pectin can be acetylated at the O-2 and O-3 positions. Decreasing the degree of acetylation of pectin gels in vitro alters their physical properties.</text>
</comment>
<evidence type="ECO:0000313" key="7">
    <source>
        <dbReference type="EMBL" id="KAI5400444.1"/>
    </source>
</evidence>
<dbReference type="PANTHER" id="PTHR21562">
    <property type="entry name" value="NOTUM-RELATED"/>
    <property type="match status" value="1"/>
</dbReference>
<name>A0A9D4WF74_PEA</name>
<organism evidence="7 8">
    <name type="scientific">Pisum sativum</name>
    <name type="common">Garden pea</name>
    <name type="synonym">Lathyrus oleraceus</name>
    <dbReference type="NCBI Taxonomy" id="3888"/>
    <lineage>
        <taxon>Eukaryota</taxon>
        <taxon>Viridiplantae</taxon>
        <taxon>Streptophyta</taxon>
        <taxon>Embryophyta</taxon>
        <taxon>Tracheophyta</taxon>
        <taxon>Spermatophyta</taxon>
        <taxon>Magnoliopsida</taxon>
        <taxon>eudicotyledons</taxon>
        <taxon>Gunneridae</taxon>
        <taxon>Pentapetalae</taxon>
        <taxon>rosids</taxon>
        <taxon>fabids</taxon>
        <taxon>Fabales</taxon>
        <taxon>Fabaceae</taxon>
        <taxon>Papilionoideae</taxon>
        <taxon>50 kb inversion clade</taxon>
        <taxon>NPAAA clade</taxon>
        <taxon>Hologalegina</taxon>
        <taxon>IRL clade</taxon>
        <taxon>Fabeae</taxon>
        <taxon>Lathyrus</taxon>
    </lineage>
</organism>
<comment type="similarity">
    <text evidence="3 6">Belongs to the pectinacetylesterase family.</text>
</comment>
<evidence type="ECO:0000256" key="6">
    <source>
        <dbReference type="RuleBase" id="RU363114"/>
    </source>
</evidence>
<dbReference type="EMBL" id="JAMSHJ010000006">
    <property type="protein sequence ID" value="KAI5400444.1"/>
    <property type="molecule type" value="Genomic_DNA"/>
</dbReference>
<dbReference type="Pfam" id="PF03283">
    <property type="entry name" value="PAE"/>
    <property type="match status" value="1"/>
</dbReference>
<dbReference type="EC" id="3.1.1.-" evidence="6"/>
<keyword evidence="4 6" id="KW-0134">Cell wall</keyword>
<evidence type="ECO:0000256" key="4">
    <source>
        <dbReference type="ARBA" id="ARBA00022512"/>
    </source>
</evidence>
<comment type="subcellular location">
    <subcellularLocation>
        <location evidence="2 6">Secreted</location>
        <location evidence="2 6">Cell wall</location>
    </subcellularLocation>
</comment>
<evidence type="ECO:0000256" key="1">
    <source>
        <dbReference type="ARBA" id="ARBA00003534"/>
    </source>
</evidence>
<evidence type="ECO:0000256" key="5">
    <source>
        <dbReference type="ARBA" id="ARBA00023316"/>
    </source>
</evidence>
<protein>
    <recommendedName>
        <fullName evidence="6">Pectin acetylesterase</fullName>
        <ecNumber evidence="6">3.1.1.-</ecNumber>
    </recommendedName>
</protein>
<dbReference type="AlphaFoldDB" id="A0A9D4WF74"/>
<evidence type="ECO:0000256" key="3">
    <source>
        <dbReference type="ARBA" id="ARBA00005784"/>
    </source>
</evidence>
<proteinExistence type="inferred from homology"/>
<evidence type="ECO:0000256" key="2">
    <source>
        <dbReference type="ARBA" id="ARBA00004191"/>
    </source>
</evidence>
<evidence type="ECO:0000313" key="8">
    <source>
        <dbReference type="Proteomes" id="UP001058974"/>
    </source>
</evidence>
<dbReference type="Gramene" id="Psat06G0536100-T3">
    <property type="protein sequence ID" value="KAI5400444.1"/>
    <property type="gene ID" value="KIW84_065361"/>
</dbReference>
<dbReference type="Proteomes" id="UP001058974">
    <property type="component" value="Chromosome 6"/>
</dbReference>
<dbReference type="GO" id="GO:0016787">
    <property type="term" value="F:hydrolase activity"/>
    <property type="evidence" value="ECO:0007669"/>
    <property type="project" value="UniProtKB-KW"/>
</dbReference>
<gene>
    <name evidence="7" type="ORF">KIW84_065361</name>
</gene>
<keyword evidence="8" id="KW-1185">Reference proteome</keyword>